<dbReference type="InterPro" id="IPR003646">
    <property type="entry name" value="SH3-like_bac-type"/>
</dbReference>
<organism evidence="2 3">
    <name type="scientific">Methylocystis iwaonis</name>
    <dbReference type="NCBI Taxonomy" id="2885079"/>
    <lineage>
        <taxon>Bacteria</taxon>
        <taxon>Pseudomonadati</taxon>
        <taxon>Pseudomonadota</taxon>
        <taxon>Alphaproteobacteria</taxon>
        <taxon>Hyphomicrobiales</taxon>
        <taxon>Methylocystaceae</taxon>
        <taxon>Methylocystis</taxon>
    </lineage>
</organism>
<accession>A0ABM8EF63</accession>
<protein>
    <recommendedName>
        <fullName evidence="1">SH3b domain-containing protein</fullName>
    </recommendedName>
</protein>
<sequence length="115" mass="12342">MFVFGTLCALIYTSAAPHKTMHAAGEKQKIITRQKTATADKSTADAKVYPSRLDSALVSKIDLPIRDAPRGDAKILGRAVYGSRVEVLGQDGRWAQVLAIGQNAAGWVEKAGLNF</sequence>
<evidence type="ECO:0000313" key="2">
    <source>
        <dbReference type="EMBL" id="BDV36698.1"/>
    </source>
</evidence>
<feature type="domain" description="SH3b" evidence="1">
    <location>
        <begin position="63"/>
        <end position="113"/>
    </location>
</feature>
<geneLocation type="plasmid" evidence="2 3">
    <name>pSS37A-Re-4</name>
</geneLocation>
<reference evidence="2 3" key="1">
    <citation type="journal article" date="2023" name="Int. J. Syst. Evol. Microbiol.">
        <title>Methylocystis iwaonis sp. nov., a type II methane-oxidizing bacterium from surface soil of a rice paddy field in Japan, and emended description of the genus Methylocystis (ex Whittenbury et al. 1970) Bowman et al. 1993.</title>
        <authorList>
            <person name="Kaise H."/>
            <person name="Sawadogo J.B."/>
            <person name="Alam M.S."/>
            <person name="Ueno C."/>
            <person name="Dianou D."/>
            <person name="Shinjo R."/>
            <person name="Asakawa S."/>
        </authorList>
    </citation>
    <scope>NUCLEOTIDE SEQUENCE [LARGE SCALE GENOMIC DNA]</scope>
    <source>
        <strain evidence="2 3">SS37A-Re</strain>
    </source>
</reference>
<evidence type="ECO:0000313" key="3">
    <source>
        <dbReference type="Proteomes" id="UP001317629"/>
    </source>
</evidence>
<dbReference type="Gene3D" id="2.30.30.40">
    <property type="entry name" value="SH3 Domains"/>
    <property type="match status" value="1"/>
</dbReference>
<dbReference type="Proteomes" id="UP001317629">
    <property type="component" value="Plasmid pSS37A-Re-4"/>
</dbReference>
<dbReference type="EMBL" id="AP027146">
    <property type="protein sequence ID" value="BDV36698.1"/>
    <property type="molecule type" value="Genomic_DNA"/>
</dbReference>
<gene>
    <name evidence="2" type="ORF">SS37A_42280</name>
</gene>
<evidence type="ECO:0000259" key="1">
    <source>
        <dbReference type="Pfam" id="PF08239"/>
    </source>
</evidence>
<proteinExistence type="predicted"/>
<name>A0ABM8EF63_9HYPH</name>
<keyword evidence="3" id="KW-1185">Reference proteome</keyword>
<dbReference type="Pfam" id="PF08239">
    <property type="entry name" value="SH3_3"/>
    <property type="match status" value="1"/>
</dbReference>
<keyword evidence="2" id="KW-0614">Plasmid</keyword>